<dbReference type="Gene3D" id="2.60.120.620">
    <property type="entry name" value="q2cbj1_9rhob like domain"/>
    <property type="match status" value="1"/>
</dbReference>
<comment type="similarity">
    <text evidence="2">Belongs to the PhyH family.</text>
</comment>
<gene>
    <name evidence="5" type="ORF">LY89DRAFT_670491</name>
</gene>
<dbReference type="RefSeq" id="XP_018070316.1">
    <property type="nucleotide sequence ID" value="XM_018213164.1"/>
</dbReference>
<dbReference type="EMBL" id="KQ947417">
    <property type="protein sequence ID" value="KUJ15961.1"/>
    <property type="molecule type" value="Genomic_DNA"/>
</dbReference>
<evidence type="ECO:0000256" key="1">
    <source>
        <dbReference type="ARBA" id="ARBA00001962"/>
    </source>
</evidence>
<evidence type="ECO:0000256" key="4">
    <source>
        <dbReference type="ARBA" id="ARBA00023004"/>
    </source>
</evidence>
<comment type="cofactor">
    <cofactor evidence="1">
        <name>Fe cation</name>
        <dbReference type="ChEBI" id="CHEBI:24875"/>
    </cofactor>
</comment>
<keyword evidence="6" id="KW-1185">Reference proteome</keyword>
<keyword evidence="3" id="KW-0479">Metal-binding</keyword>
<proteinExistence type="inferred from homology"/>
<organism evidence="5 6">
    <name type="scientific">Mollisia scopiformis</name>
    <name type="common">Conifer needle endophyte fungus</name>
    <name type="synonym">Phialocephala scopiformis</name>
    <dbReference type="NCBI Taxonomy" id="149040"/>
    <lineage>
        <taxon>Eukaryota</taxon>
        <taxon>Fungi</taxon>
        <taxon>Dikarya</taxon>
        <taxon>Ascomycota</taxon>
        <taxon>Pezizomycotina</taxon>
        <taxon>Leotiomycetes</taxon>
        <taxon>Helotiales</taxon>
        <taxon>Mollisiaceae</taxon>
        <taxon>Mollisia</taxon>
    </lineage>
</organism>
<dbReference type="GO" id="GO:0046872">
    <property type="term" value="F:metal ion binding"/>
    <property type="evidence" value="ECO:0007669"/>
    <property type="project" value="UniProtKB-KW"/>
</dbReference>
<dbReference type="InterPro" id="IPR008775">
    <property type="entry name" value="Phytyl_CoA_dOase-like"/>
</dbReference>
<dbReference type="KEGG" id="psco:LY89DRAFT_670491"/>
<accession>A0A194X714</accession>
<dbReference type="PANTHER" id="PTHR20883:SF15">
    <property type="entry name" value="PHYTANOYL-COA DIOXYGENASE DOMAIN-CONTAINING PROTEIN 1"/>
    <property type="match status" value="1"/>
</dbReference>
<sequence>MEQRTGLYHNTPYQHTPTIYDRIQIGKGTTILPGKKDPAVAHLIDHVLEHGYVILPNLFTPTEVSAANAELARLEALESSGPASQGGRNPFEGFQTKRIYALVDKSRVFDTFAINETVMKLNDYFLQPNFLMTSFHTVNIGPGSKAQEIHTDDGLIALPRPRPLMGIGTMVAIDDFTAENGATTLIPGSHLWDDERNPKREEMIPAIMPAGSMVYFLNTLWHSGGANTSQTWRRSMTVQYCQPWIRPYENFTVAMGWEDLDQVPQRLMRLMGFSTHDFMGYVDGRSPRAGVEMRKKRLIEWAFKEKEKGKMSKL</sequence>
<evidence type="ECO:0000256" key="2">
    <source>
        <dbReference type="ARBA" id="ARBA00005830"/>
    </source>
</evidence>
<reference evidence="5 6" key="1">
    <citation type="submission" date="2015-10" db="EMBL/GenBank/DDBJ databases">
        <title>Full genome of DAOMC 229536 Phialocephala scopiformis, a fungal endophyte of spruce producing the potent anti-insectan compound rugulosin.</title>
        <authorList>
            <consortium name="DOE Joint Genome Institute"/>
            <person name="Walker A.K."/>
            <person name="Frasz S.L."/>
            <person name="Seifert K.A."/>
            <person name="Miller J.D."/>
            <person name="Mondo S.J."/>
            <person name="Labutti K."/>
            <person name="Lipzen A."/>
            <person name="Dockter R."/>
            <person name="Kennedy M."/>
            <person name="Grigoriev I.V."/>
            <person name="Spatafora J.W."/>
        </authorList>
    </citation>
    <scope>NUCLEOTIDE SEQUENCE [LARGE SCALE GENOMIC DNA]</scope>
    <source>
        <strain evidence="5 6">CBS 120377</strain>
    </source>
</reference>
<dbReference type="OrthoDB" id="445007at2759"/>
<dbReference type="Pfam" id="PF05721">
    <property type="entry name" value="PhyH"/>
    <property type="match status" value="1"/>
</dbReference>
<dbReference type="GeneID" id="28822890"/>
<keyword evidence="4" id="KW-0408">Iron</keyword>
<dbReference type="PANTHER" id="PTHR20883">
    <property type="entry name" value="PHYTANOYL-COA DIOXYGENASE DOMAIN CONTAINING 1"/>
    <property type="match status" value="1"/>
</dbReference>
<dbReference type="SUPFAM" id="SSF51197">
    <property type="entry name" value="Clavaminate synthase-like"/>
    <property type="match status" value="1"/>
</dbReference>
<dbReference type="AlphaFoldDB" id="A0A194X714"/>
<dbReference type="Proteomes" id="UP000070700">
    <property type="component" value="Unassembled WGS sequence"/>
</dbReference>
<evidence type="ECO:0000313" key="5">
    <source>
        <dbReference type="EMBL" id="KUJ15961.1"/>
    </source>
</evidence>
<protein>
    <submittedName>
        <fullName evidence="5">PhyH-domain-containing protein</fullName>
    </submittedName>
</protein>
<evidence type="ECO:0000256" key="3">
    <source>
        <dbReference type="ARBA" id="ARBA00022723"/>
    </source>
</evidence>
<name>A0A194X714_MOLSC</name>
<dbReference type="InParanoid" id="A0A194X714"/>
<evidence type="ECO:0000313" key="6">
    <source>
        <dbReference type="Proteomes" id="UP000070700"/>
    </source>
</evidence>